<reference evidence="1" key="2">
    <citation type="submission" date="2025-09" db="UniProtKB">
        <authorList>
            <consortium name="EnsemblPlants"/>
        </authorList>
    </citation>
    <scope>IDENTIFICATION</scope>
</reference>
<dbReference type="Proteomes" id="UP001732700">
    <property type="component" value="Chromosome 1A"/>
</dbReference>
<protein>
    <submittedName>
        <fullName evidence="1">Uncharacterized protein</fullName>
    </submittedName>
</protein>
<proteinExistence type="predicted"/>
<reference evidence="1" key="1">
    <citation type="submission" date="2021-05" db="EMBL/GenBank/DDBJ databases">
        <authorList>
            <person name="Scholz U."/>
            <person name="Mascher M."/>
            <person name="Fiebig A."/>
        </authorList>
    </citation>
    <scope>NUCLEOTIDE SEQUENCE [LARGE SCALE GENOMIC DNA]</scope>
</reference>
<name>A0ACD5T8X4_AVESA</name>
<sequence length="314" mass="35383">MAKLVLFMAVIVALVALSTAEGDNTVQPHCQRQLQESSLEACRQVVDHQLAVQLPFFHPRSSLLRSSEWRSEVRGQCCQQLRHVSPECRAAAIHQIVRHYEQQVVAPVGRGSYYPSETYPQQEQGQEQQQQEQGMYGPSQTYGQQEQGMYGPSQTYQQQQLEQGMYGPPHQTYRPQHQEQGSYHHSQTFPQQQQQEEGGVCGQSTAQQRGRHESFGSPHLHSIIDISRHGRQPAAQHELGETAQQQEGQGPYFGRQGQQTGFGESSSPHRYGTEHEQQAARLRQARLVAKVRQVAAQLPAMCQLQGRAFSAGQY</sequence>
<evidence type="ECO:0000313" key="1">
    <source>
        <dbReference type="EnsemblPlants" id="AVESA.00010b.r2.1AG0012085.1.CDS.1"/>
    </source>
</evidence>
<dbReference type="EnsemblPlants" id="AVESA.00010b.r2.1AG0012085.1">
    <property type="protein sequence ID" value="AVESA.00010b.r2.1AG0012085.1.CDS.1"/>
    <property type="gene ID" value="AVESA.00010b.r2.1AG0012085"/>
</dbReference>
<accession>A0ACD5T8X4</accession>
<evidence type="ECO:0000313" key="2">
    <source>
        <dbReference type="Proteomes" id="UP001732700"/>
    </source>
</evidence>
<organism evidence="1 2">
    <name type="scientific">Avena sativa</name>
    <name type="common">Oat</name>
    <dbReference type="NCBI Taxonomy" id="4498"/>
    <lineage>
        <taxon>Eukaryota</taxon>
        <taxon>Viridiplantae</taxon>
        <taxon>Streptophyta</taxon>
        <taxon>Embryophyta</taxon>
        <taxon>Tracheophyta</taxon>
        <taxon>Spermatophyta</taxon>
        <taxon>Magnoliopsida</taxon>
        <taxon>Liliopsida</taxon>
        <taxon>Poales</taxon>
        <taxon>Poaceae</taxon>
        <taxon>BOP clade</taxon>
        <taxon>Pooideae</taxon>
        <taxon>Poodae</taxon>
        <taxon>Poeae</taxon>
        <taxon>Poeae Chloroplast Group 1 (Aveneae type)</taxon>
        <taxon>Aveninae</taxon>
        <taxon>Avena</taxon>
    </lineage>
</organism>
<keyword evidence="2" id="KW-1185">Reference proteome</keyword>